<dbReference type="AlphaFoldDB" id="A0A974NT68"/>
<keyword evidence="2" id="KW-1185">Reference proteome</keyword>
<name>A0A974NT68_9SPHN</name>
<protein>
    <submittedName>
        <fullName evidence="1">Uncharacterized protein</fullName>
    </submittedName>
</protein>
<sequence length="71" mass="8076">MTENNHADLRSDEISSVIRDDADEREYLRKRVRDHLQLAENTKDSGSRSIHLRLAALYDARAGTLGLVQPD</sequence>
<accession>A0A974NT68</accession>
<dbReference type="EMBL" id="CP061035">
    <property type="protein sequence ID" value="QQV76457.1"/>
    <property type="molecule type" value="Genomic_DNA"/>
</dbReference>
<dbReference type="Proteomes" id="UP000595894">
    <property type="component" value="Chromosome"/>
</dbReference>
<dbReference type="RefSeq" id="WP_202091775.1">
    <property type="nucleotide sequence ID" value="NZ_CP061035.1"/>
</dbReference>
<evidence type="ECO:0000313" key="1">
    <source>
        <dbReference type="EMBL" id="QQV76457.1"/>
    </source>
</evidence>
<gene>
    <name evidence="1" type="ORF">H5J25_13420</name>
</gene>
<evidence type="ECO:0000313" key="2">
    <source>
        <dbReference type="Proteomes" id="UP000595894"/>
    </source>
</evidence>
<reference evidence="2" key="1">
    <citation type="submission" date="2020-09" db="EMBL/GenBank/DDBJ databases">
        <title>Sphingomonas sp., a new species isolated from pork steak.</title>
        <authorList>
            <person name="Heidler von Heilborn D."/>
        </authorList>
    </citation>
    <scope>NUCLEOTIDE SEQUENCE [LARGE SCALE GENOMIC DNA]</scope>
</reference>
<organism evidence="1 2">
    <name type="scientific">Sphingomonas aliaeris</name>
    <dbReference type="NCBI Taxonomy" id="2759526"/>
    <lineage>
        <taxon>Bacteria</taxon>
        <taxon>Pseudomonadati</taxon>
        <taxon>Pseudomonadota</taxon>
        <taxon>Alphaproteobacteria</taxon>
        <taxon>Sphingomonadales</taxon>
        <taxon>Sphingomonadaceae</taxon>
        <taxon>Sphingomonas</taxon>
    </lineage>
</organism>
<dbReference type="KEGG" id="sari:H5J25_13420"/>
<proteinExistence type="predicted"/>